<organism evidence="4 5">
    <name type="scientific">Ruixingdingia sedimenti</name>
    <dbReference type="NCBI Taxonomy" id="3073604"/>
    <lineage>
        <taxon>Bacteria</taxon>
        <taxon>Pseudomonadati</taxon>
        <taxon>Pseudomonadota</taxon>
        <taxon>Alphaproteobacteria</taxon>
        <taxon>Rhodobacterales</taxon>
        <taxon>Paracoccaceae</taxon>
        <taxon>Ruixingdingia</taxon>
    </lineage>
</organism>
<dbReference type="Pfam" id="PF13561">
    <property type="entry name" value="adh_short_C2"/>
    <property type="match status" value="1"/>
</dbReference>
<evidence type="ECO:0000256" key="2">
    <source>
        <dbReference type="ARBA" id="ARBA00023002"/>
    </source>
</evidence>
<dbReference type="SUPFAM" id="SSF51735">
    <property type="entry name" value="NAD(P)-binding Rossmann-fold domains"/>
    <property type="match status" value="1"/>
</dbReference>
<reference evidence="4 5" key="1">
    <citation type="submission" date="2023-09" db="EMBL/GenBank/DDBJ databases">
        <title>Xinfangfangia sedmenti sp. nov., isolated the sedment.</title>
        <authorList>
            <person name="Xu L."/>
        </authorList>
    </citation>
    <scope>NUCLEOTIDE SEQUENCE [LARGE SCALE GENOMIC DNA]</scope>
    <source>
        <strain evidence="4 5">LG-4</strain>
    </source>
</reference>
<dbReference type="PRINTS" id="PR00080">
    <property type="entry name" value="SDRFAMILY"/>
</dbReference>
<sequence>MRIALITGGAGGLGFATAERFVKDGMTVVIAELDGKLADETAAKLPGKGHRGVQMNVADEASVAAAFARVEKEVGPIAVVAHYAGMVGEGGLAKGIGIAESTLDEWERVNAVNGRGTFLVIREMARHRKEKPVEHGRIITTSSLAAQAGGLQSGGAYSAAKAAVLGLTKYAARDLARYGITVNSIAPGPIDTQMLAAATPASAGGAKYNAIDSIPLRRVGEPSEIAGAAAFLASVEGGYVTGATIDVNGGLYLR</sequence>
<evidence type="ECO:0000256" key="1">
    <source>
        <dbReference type="ARBA" id="ARBA00006484"/>
    </source>
</evidence>
<gene>
    <name evidence="4" type="ORF">RGD00_01150</name>
</gene>
<evidence type="ECO:0000259" key="3">
    <source>
        <dbReference type="SMART" id="SM00822"/>
    </source>
</evidence>
<evidence type="ECO:0000313" key="4">
    <source>
        <dbReference type="EMBL" id="MDR5651198.1"/>
    </source>
</evidence>
<keyword evidence="5" id="KW-1185">Reference proteome</keyword>
<dbReference type="EMBL" id="JAVKPH010000001">
    <property type="protein sequence ID" value="MDR5651198.1"/>
    <property type="molecule type" value="Genomic_DNA"/>
</dbReference>
<dbReference type="PANTHER" id="PTHR42760:SF133">
    <property type="entry name" value="3-OXOACYL-[ACYL-CARRIER-PROTEIN] REDUCTASE"/>
    <property type="match status" value="1"/>
</dbReference>
<dbReference type="PRINTS" id="PR00081">
    <property type="entry name" value="GDHRDH"/>
</dbReference>
<dbReference type="RefSeq" id="WP_310455268.1">
    <property type="nucleotide sequence ID" value="NZ_JAVKPH010000001.1"/>
</dbReference>
<dbReference type="SMART" id="SM00822">
    <property type="entry name" value="PKS_KR"/>
    <property type="match status" value="1"/>
</dbReference>
<name>A0ABU1F2W3_9RHOB</name>
<dbReference type="InterPro" id="IPR002347">
    <property type="entry name" value="SDR_fam"/>
</dbReference>
<proteinExistence type="inferred from homology"/>
<protein>
    <submittedName>
        <fullName evidence="4">SDR family NAD(P)-dependent oxidoreductase</fullName>
    </submittedName>
</protein>
<comment type="similarity">
    <text evidence="1">Belongs to the short-chain dehydrogenases/reductases (SDR) family.</text>
</comment>
<comment type="caution">
    <text evidence="4">The sequence shown here is derived from an EMBL/GenBank/DDBJ whole genome shotgun (WGS) entry which is preliminary data.</text>
</comment>
<evidence type="ECO:0000313" key="5">
    <source>
        <dbReference type="Proteomes" id="UP001247754"/>
    </source>
</evidence>
<keyword evidence="2" id="KW-0560">Oxidoreductase</keyword>
<dbReference type="Proteomes" id="UP001247754">
    <property type="component" value="Unassembled WGS sequence"/>
</dbReference>
<dbReference type="Gene3D" id="3.40.50.720">
    <property type="entry name" value="NAD(P)-binding Rossmann-like Domain"/>
    <property type="match status" value="1"/>
</dbReference>
<feature type="domain" description="Ketoreductase" evidence="3">
    <location>
        <begin position="2"/>
        <end position="188"/>
    </location>
</feature>
<dbReference type="InterPro" id="IPR057326">
    <property type="entry name" value="KR_dom"/>
</dbReference>
<dbReference type="PANTHER" id="PTHR42760">
    <property type="entry name" value="SHORT-CHAIN DEHYDROGENASES/REDUCTASES FAMILY MEMBER"/>
    <property type="match status" value="1"/>
</dbReference>
<accession>A0ABU1F2W3</accession>
<dbReference type="InterPro" id="IPR036291">
    <property type="entry name" value="NAD(P)-bd_dom_sf"/>
</dbReference>